<protein>
    <submittedName>
        <fullName evidence="1">LmeA family phospholipid-binding protein</fullName>
    </submittedName>
</protein>
<keyword evidence="2" id="KW-1185">Reference proteome</keyword>
<dbReference type="RefSeq" id="WP_205087632.1">
    <property type="nucleotide sequence ID" value="NZ_CAUGKU010000004.1"/>
</dbReference>
<name>A0ABS2GEC0_9FIRM</name>
<dbReference type="EMBL" id="JACJLA010000005">
    <property type="protein sequence ID" value="MBM6912509.1"/>
    <property type="molecule type" value="Genomic_DNA"/>
</dbReference>
<evidence type="ECO:0000313" key="2">
    <source>
        <dbReference type="Proteomes" id="UP000707138"/>
    </source>
</evidence>
<organism evidence="1 2">
    <name type="scientific">Veillonella magna</name>
    <dbReference type="NCBI Taxonomy" id="464322"/>
    <lineage>
        <taxon>Bacteria</taxon>
        <taxon>Bacillati</taxon>
        <taxon>Bacillota</taxon>
        <taxon>Negativicutes</taxon>
        <taxon>Veillonellales</taxon>
        <taxon>Veillonellaceae</taxon>
        <taxon>Veillonella</taxon>
    </lineage>
</organism>
<dbReference type="InterPro" id="IPR021373">
    <property type="entry name" value="DUF2993"/>
</dbReference>
<proteinExistence type="predicted"/>
<comment type="caution">
    <text evidence="1">The sequence shown here is derived from an EMBL/GenBank/DDBJ whole genome shotgun (WGS) entry which is preliminary data.</text>
</comment>
<gene>
    <name evidence="1" type="ORF">H6A01_04095</name>
</gene>
<accession>A0ABS2GEC0</accession>
<evidence type="ECO:0000313" key="1">
    <source>
        <dbReference type="EMBL" id="MBM6912509.1"/>
    </source>
</evidence>
<dbReference type="Proteomes" id="UP000707138">
    <property type="component" value="Unassembled WGS sequence"/>
</dbReference>
<dbReference type="Pfam" id="PF11209">
    <property type="entry name" value="LmeA"/>
    <property type="match status" value="1"/>
</dbReference>
<sequence length="230" mass="24893">MKKIILFLVILVGIVLGAAQMFLPSFVSTQLEKQISERLEADTVSVRAESSPAIKLALGDVAVFRGDVENVSLGRLNFADVHFDISNMKLDVLQLLLNRQVVITDMGRGEIEGTVTQDDLQRFMENSVHGLTISNVEVTAGGITVNGSIDIGGIISGDAEIKGTLELDGNSLVFSPQRFAINGIGVGGLNTTILKRIVIYDFEKFPIPVDAERIDTSNGEIHIFVKPKAK</sequence>
<reference evidence="1 2" key="1">
    <citation type="journal article" date="2021" name="Sci. Rep.">
        <title>The distribution of antibiotic resistance genes in chicken gut microbiota commensals.</title>
        <authorList>
            <person name="Juricova H."/>
            <person name="Matiasovicova J."/>
            <person name="Kubasova T."/>
            <person name="Cejkova D."/>
            <person name="Rychlik I."/>
        </authorList>
    </citation>
    <scope>NUCLEOTIDE SEQUENCE [LARGE SCALE GENOMIC DNA]</scope>
    <source>
        <strain evidence="1 2">An537</strain>
    </source>
</reference>